<comment type="similarity">
    <text evidence="2 12">Belongs to the RecF family.</text>
</comment>
<feature type="binding site" evidence="12">
    <location>
        <begin position="30"/>
        <end position="37"/>
    </location>
    <ligand>
        <name>ATP</name>
        <dbReference type="ChEBI" id="CHEBI:30616"/>
    </ligand>
</feature>
<dbReference type="Gene3D" id="3.40.50.300">
    <property type="entry name" value="P-loop containing nucleotide triphosphate hydrolases"/>
    <property type="match status" value="1"/>
</dbReference>
<keyword evidence="6 12" id="KW-0547">Nucleotide-binding</keyword>
<evidence type="ECO:0000256" key="11">
    <source>
        <dbReference type="ARBA" id="ARBA00023236"/>
    </source>
</evidence>
<dbReference type="HAMAP" id="MF_00365">
    <property type="entry name" value="RecF"/>
    <property type="match status" value="1"/>
</dbReference>
<dbReference type="PROSITE" id="PS00618">
    <property type="entry name" value="RECF_2"/>
    <property type="match status" value="1"/>
</dbReference>
<dbReference type="EMBL" id="CP118868">
    <property type="protein sequence ID" value="WEG35951.1"/>
    <property type="molecule type" value="Genomic_DNA"/>
</dbReference>
<dbReference type="Gene3D" id="1.20.1050.90">
    <property type="entry name" value="RecF/RecN/SMC, N-terminal domain"/>
    <property type="match status" value="1"/>
</dbReference>
<evidence type="ECO:0000256" key="5">
    <source>
        <dbReference type="ARBA" id="ARBA00022705"/>
    </source>
</evidence>
<keyword evidence="11 12" id="KW-0742">SOS response</keyword>
<evidence type="ECO:0000313" key="14">
    <source>
        <dbReference type="EMBL" id="WEG35951.1"/>
    </source>
</evidence>
<evidence type="ECO:0000256" key="4">
    <source>
        <dbReference type="ARBA" id="ARBA00022490"/>
    </source>
</evidence>
<keyword evidence="4 12" id="KW-0963">Cytoplasm</keyword>
<evidence type="ECO:0000256" key="3">
    <source>
        <dbReference type="ARBA" id="ARBA00020170"/>
    </source>
</evidence>
<dbReference type="PANTHER" id="PTHR32182">
    <property type="entry name" value="DNA REPLICATION AND REPAIR PROTEIN RECF"/>
    <property type="match status" value="1"/>
</dbReference>
<dbReference type="InterPro" id="IPR018078">
    <property type="entry name" value="DNA-binding_RecF_CS"/>
</dbReference>
<evidence type="ECO:0000256" key="2">
    <source>
        <dbReference type="ARBA" id="ARBA00008016"/>
    </source>
</evidence>
<keyword evidence="10 12" id="KW-0234">DNA repair</keyword>
<dbReference type="InterPro" id="IPR027417">
    <property type="entry name" value="P-loop_NTPase"/>
</dbReference>
<dbReference type="SUPFAM" id="SSF52540">
    <property type="entry name" value="P-loop containing nucleoside triphosphate hydrolases"/>
    <property type="match status" value="1"/>
</dbReference>
<keyword evidence="7 12" id="KW-0227">DNA damage</keyword>
<dbReference type="Pfam" id="PF02463">
    <property type="entry name" value="SMC_N"/>
    <property type="match status" value="1"/>
</dbReference>
<keyword evidence="5 12" id="KW-0235">DNA replication</keyword>
<accession>A0ABY8C5H6</accession>
<dbReference type="InterPro" id="IPR001238">
    <property type="entry name" value="DNA-binding_RecF"/>
</dbReference>
<dbReference type="PROSITE" id="PS00617">
    <property type="entry name" value="RECF_1"/>
    <property type="match status" value="1"/>
</dbReference>
<feature type="domain" description="RecF/RecN/SMC N-terminal" evidence="13">
    <location>
        <begin position="3"/>
        <end position="441"/>
    </location>
</feature>
<evidence type="ECO:0000256" key="12">
    <source>
        <dbReference type="HAMAP-Rule" id="MF_00365"/>
    </source>
</evidence>
<comment type="subcellular location">
    <subcellularLocation>
        <location evidence="1 12">Cytoplasm</location>
    </subcellularLocation>
</comment>
<evidence type="ECO:0000256" key="6">
    <source>
        <dbReference type="ARBA" id="ARBA00022741"/>
    </source>
</evidence>
<evidence type="ECO:0000256" key="9">
    <source>
        <dbReference type="ARBA" id="ARBA00023125"/>
    </source>
</evidence>
<evidence type="ECO:0000256" key="7">
    <source>
        <dbReference type="ARBA" id="ARBA00022763"/>
    </source>
</evidence>
<evidence type="ECO:0000256" key="1">
    <source>
        <dbReference type="ARBA" id="ARBA00004496"/>
    </source>
</evidence>
<comment type="function">
    <text evidence="12">The RecF protein is involved in DNA metabolism; it is required for DNA replication and normal SOS inducibility. RecF binds preferentially to single-stranded, linear DNA. It also seems to bind ATP.</text>
</comment>
<keyword evidence="8 12" id="KW-0067">ATP-binding</keyword>
<dbReference type="RefSeq" id="WP_315571997.1">
    <property type="nucleotide sequence ID" value="NZ_CP118868.1"/>
</dbReference>
<evidence type="ECO:0000256" key="8">
    <source>
        <dbReference type="ARBA" id="ARBA00022840"/>
    </source>
</evidence>
<sequence length="448" mass="51668">MKIKCLHLCNYRNIDEVTVNFGENLNVIYGANGQGKTNLLEAVYLLALLSSHRTGKESELIKFTQENCRIEGEFVRKFLPVSSSGNNQLDIKTGAETELREEKLDLSISLQKLPYGKINRELYKDDLPVGKSADFIGNFNAVLFAPEDLLLIKSAPQQRRQFINRILAQSKKIYLYNLQKFNRVLLGRNRLLKELQLLDRFEVLQIYRDLTADLFSENKPINIQEYWQNLLQNSSESENDKKEIIRQKIALLQAIDVKFADLAANIMQDRAELLRDFNEPIRKFQEKLSDGKEKLTVKYVTDGENPQNNALETIKEKLIAKIRQNFSNDLHKGYTSVGPQKDDVEFYLNEKNCRLFASQGQQRTVILSLKLAECDYLRTKTYQTPVLLLDDVLSELDERRKAALCASVADLQVLLTCTDLELLNKNWLHKQNVSYYHVENGKILQAKV</sequence>
<keyword evidence="15" id="KW-1185">Reference proteome</keyword>
<evidence type="ECO:0000256" key="10">
    <source>
        <dbReference type="ARBA" id="ARBA00023204"/>
    </source>
</evidence>
<dbReference type="InterPro" id="IPR003395">
    <property type="entry name" value="RecF/RecN/SMC_N"/>
</dbReference>
<evidence type="ECO:0000259" key="13">
    <source>
        <dbReference type="Pfam" id="PF02463"/>
    </source>
</evidence>
<protein>
    <recommendedName>
        <fullName evidence="3 12">DNA replication and repair protein RecF</fullName>
    </recommendedName>
</protein>
<dbReference type="PANTHER" id="PTHR32182:SF0">
    <property type="entry name" value="DNA REPLICATION AND REPAIR PROTEIN RECF"/>
    <property type="match status" value="1"/>
</dbReference>
<gene>
    <name evidence="12" type="primary">recF</name>
    <name evidence="14" type="ORF">PYS61_01920</name>
</gene>
<evidence type="ECO:0000313" key="15">
    <source>
        <dbReference type="Proteomes" id="UP001220478"/>
    </source>
</evidence>
<organism evidence="14 15">
    <name type="scientific">Amygdalobacter indicium</name>
    <dbReference type="NCBI Taxonomy" id="3029272"/>
    <lineage>
        <taxon>Bacteria</taxon>
        <taxon>Bacillati</taxon>
        <taxon>Bacillota</taxon>
        <taxon>Clostridia</taxon>
        <taxon>Eubacteriales</taxon>
        <taxon>Oscillospiraceae</taxon>
        <taxon>Amygdalobacter</taxon>
    </lineage>
</organism>
<dbReference type="Proteomes" id="UP001220478">
    <property type="component" value="Chromosome"/>
</dbReference>
<name>A0ABY8C5H6_9FIRM</name>
<keyword evidence="9 12" id="KW-0238">DNA-binding</keyword>
<reference evidence="14 15" key="1">
    <citation type="submission" date="2023-02" db="EMBL/GenBank/DDBJ databases">
        <title>Novel Oscillospiraceae bacterial genomes.</title>
        <authorList>
            <person name="Srinivasan S."/>
            <person name="Austin M.N."/>
            <person name="Fiedler T.L."/>
            <person name="Strenk S.M."/>
            <person name="Agnew K.J."/>
            <person name="Nagana Gowda G.A."/>
            <person name="Raftery D."/>
            <person name="Beamer M.A."/>
            <person name="Achilles S.L."/>
            <person name="Wiesenfeld H.C."/>
            <person name="Fredricks D.N."/>
            <person name="Hillier S.L."/>
        </authorList>
    </citation>
    <scope>NUCLEOTIDE SEQUENCE [LARGE SCALE GENOMIC DNA]</scope>
    <source>
        <strain evidence="14 15">CHIC02 1186E3-8</strain>
    </source>
</reference>
<proteinExistence type="inferred from homology"/>
<dbReference type="InterPro" id="IPR042174">
    <property type="entry name" value="RecF_2"/>
</dbReference>